<dbReference type="PANTHER" id="PTHR43124:SF3">
    <property type="entry name" value="CHLORAMPHENICOL EFFLUX PUMP RV0191"/>
    <property type="match status" value="1"/>
</dbReference>
<dbReference type="SUPFAM" id="SSF103473">
    <property type="entry name" value="MFS general substrate transporter"/>
    <property type="match status" value="1"/>
</dbReference>
<feature type="domain" description="Major facilitator superfamily (MFS) profile" evidence="7">
    <location>
        <begin position="33"/>
        <end position="425"/>
    </location>
</feature>
<evidence type="ECO:0000256" key="1">
    <source>
        <dbReference type="ARBA" id="ARBA00004651"/>
    </source>
</evidence>
<feature type="transmembrane region" description="Helical" evidence="6">
    <location>
        <begin position="189"/>
        <end position="207"/>
    </location>
</feature>
<proteinExistence type="predicted"/>
<feature type="transmembrane region" description="Helical" evidence="6">
    <location>
        <begin position="99"/>
        <end position="117"/>
    </location>
</feature>
<feature type="transmembrane region" description="Helical" evidence="6">
    <location>
        <begin position="67"/>
        <end position="87"/>
    </location>
</feature>
<dbReference type="Proteomes" id="UP000263993">
    <property type="component" value="Unassembled WGS sequence"/>
</dbReference>
<evidence type="ECO:0000313" key="9">
    <source>
        <dbReference type="Proteomes" id="UP000263993"/>
    </source>
</evidence>
<dbReference type="InterPro" id="IPR020846">
    <property type="entry name" value="MFS_dom"/>
</dbReference>
<comment type="subcellular location">
    <subcellularLocation>
        <location evidence="1">Cell membrane</location>
        <topology evidence="1">Multi-pass membrane protein</topology>
    </subcellularLocation>
</comment>
<reference evidence="9" key="1">
    <citation type="submission" date="2018-08" db="EMBL/GenBank/DDBJ databases">
        <authorList>
            <person name="Kim S.-J."/>
            <person name="Jung G.-Y."/>
        </authorList>
    </citation>
    <scope>NUCLEOTIDE SEQUENCE [LARGE SCALE GENOMIC DNA]</scope>
    <source>
        <strain evidence="9">GY_H</strain>
    </source>
</reference>
<evidence type="ECO:0000313" key="8">
    <source>
        <dbReference type="EMBL" id="RDV04622.1"/>
    </source>
</evidence>
<dbReference type="GO" id="GO:0022857">
    <property type="term" value="F:transmembrane transporter activity"/>
    <property type="evidence" value="ECO:0007669"/>
    <property type="project" value="InterPro"/>
</dbReference>
<dbReference type="Pfam" id="PF07690">
    <property type="entry name" value="MFS_1"/>
    <property type="match status" value="1"/>
</dbReference>
<dbReference type="GO" id="GO:0005886">
    <property type="term" value="C:plasma membrane"/>
    <property type="evidence" value="ECO:0007669"/>
    <property type="project" value="UniProtKB-SubCell"/>
</dbReference>
<protein>
    <submittedName>
        <fullName evidence="8">MFS transporter</fullName>
    </submittedName>
</protein>
<organism evidence="8 9">
    <name type="scientific">Undibacter mobilis</name>
    <dbReference type="NCBI Taxonomy" id="2292256"/>
    <lineage>
        <taxon>Bacteria</taxon>
        <taxon>Pseudomonadati</taxon>
        <taxon>Pseudomonadota</taxon>
        <taxon>Alphaproteobacteria</taxon>
        <taxon>Hyphomicrobiales</taxon>
        <taxon>Nitrobacteraceae</taxon>
        <taxon>Undibacter</taxon>
    </lineage>
</organism>
<dbReference type="PROSITE" id="PS50850">
    <property type="entry name" value="MFS"/>
    <property type="match status" value="1"/>
</dbReference>
<dbReference type="InterPro" id="IPR036259">
    <property type="entry name" value="MFS_trans_sf"/>
</dbReference>
<feature type="transmembrane region" description="Helical" evidence="6">
    <location>
        <begin position="399"/>
        <end position="419"/>
    </location>
</feature>
<sequence length="430" mass="44981">MWNRRSVVQVHPPVPPCEEHADHLTAKRKSAPVFFTLLFPYFLGNFYRPFLAVVAGDLSRDLGLDSAGLASLQATFLLAFALTQVPVALSLDRFGPRRILILGLCAAVAGSVLLSAAGQPWHALTAMALLGAGFSPVMMAGFYVIGRVYAPERFATLSSLLFGLGTLGDPVSGAPLALAVGVFGWRVTMLGMAGITVLSLVLIAIVLRDPPRVEAPGGKISALAATRQIFAIRALWPIIPLAFVSYAVVAAVRGLWIAPYLAQVHHFGPYAVGLSATAMGLALALGGIFYAPMNRYLGDAKITVAAGIAVTVVAWLVLGQFGAGSDGLALGLLFVAAGFGASFAILLAHSRAFLPTHVLGQGVTMMNLLFFGGAGLGQWLSGRYVKAAEIAAVAPDLLYGRLFTAFGVVLAVALGIYLLSPRERSASPAQ</sequence>
<evidence type="ECO:0000256" key="5">
    <source>
        <dbReference type="ARBA" id="ARBA00023136"/>
    </source>
</evidence>
<keyword evidence="5 6" id="KW-0472">Membrane</keyword>
<keyword evidence="2" id="KW-1003">Cell membrane</keyword>
<feature type="transmembrane region" description="Helical" evidence="6">
    <location>
        <begin position="33"/>
        <end position="55"/>
    </location>
</feature>
<dbReference type="PANTHER" id="PTHR43124">
    <property type="entry name" value="PURINE EFFLUX PUMP PBUE"/>
    <property type="match status" value="1"/>
</dbReference>
<feature type="transmembrane region" description="Helical" evidence="6">
    <location>
        <begin position="359"/>
        <end position="379"/>
    </location>
</feature>
<evidence type="ECO:0000256" key="3">
    <source>
        <dbReference type="ARBA" id="ARBA00022692"/>
    </source>
</evidence>
<feature type="transmembrane region" description="Helical" evidence="6">
    <location>
        <begin position="123"/>
        <end position="145"/>
    </location>
</feature>
<name>A0A371BAQ8_9BRAD</name>
<evidence type="ECO:0000259" key="7">
    <source>
        <dbReference type="PROSITE" id="PS50850"/>
    </source>
</evidence>
<feature type="transmembrane region" description="Helical" evidence="6">
    <location>
        <begin position="302"/>
        <end position="322"/>
    </location>
</feature>
<dbReference type="Gene3D" id="1.20.1250.20">
    <property type="entry name" value="MFS general substrate transporter like domains"/>
    <property type="match status" value="1"/>
</dbReference>
<dbReference type="EMBL" id="QRGO01000001">
    <property type="protein sequence ID" value="RDV04622.1"/>
    <property type="molecule type" value="Genomic_DNA"/>
</dbReference>
<keyword evidence="3 6" id="KW-0812">Transmembrane</keyword>
<accession>A0A371BAQ8</accession>
<feature type="transmembrane region" description="Helical" evidence="6">
    <location>
        <begin position="157"/>
        <end position="183"/>
    </location>
</feature>
<keyword evidence="9" id="KW-1185">Reference proteome</keyword>
<evidence type="ECO:0000256" key="4">
    <source>
        <dbReference type="ARBA" id="ARBA00022989"/>
    </source>
</evidence>
<comment type="caution">
    <text evidence="8">The sequence shown here is derived from an EMBL/GenBank/DDBJ whole genome shotgun (WGS) entry which is preliminary data.</text>
</comment>
<feature type="transmembrane region" description="Helical" evidence="6">
    <location>
        <begin position="234"/>
        <end position="258"/>
    </location>
</feature>
<keyword evidence="4 6" id="KW-1133">Transmembrane helix</keyword>
<evidence type="ECO:0000256" key="6">
    <source>
        <dbReference type="SAM" id="Phobius"/>
    </source>
</evidence>
<gene>
    <name evidence="8" type="ORF">DXH78_08630</name>
</gene>
<dbReference type="InterPro" id="IPR011701">
    <property type="entry name" value="MFS"/>
</dbReference>
<evidence type="ECO:0000256" key="2">
    <source>
        <dbReference type="ARBA" id="ARBA00022475"/>
    </source>
</evidence>
<feature type="transmembrane region" description="Helical" evidence="6">
    <location>
        <begin position="270"/>
        <end position="290"/>
    </location>
</feature>
<dbReference type="OrthoDB" id="272777at2"/>
<dbReference type="AlphaFoldDB" id="A0A371BAQ8"/>
<feature type="transmembrane region" description="Helical" evidence="6">
    <location>
        <begin position="328"/>
        <end position="347"/>
    </location>
</feature>
<dbReference type="InterPro" id="IPR050189">
    <property type="entry name" value="MFS_Efflux_Transporters"/>
</dbReference>